<dbReference type="EMBL" id="CAKXZS010000001">
    <property type="protein sequence ID" value="CAH2394333.1"/>
    <property type="molecule type" value="Genomic_DNA"/>
</dbReference>
<gene>
    <name evidence="1" type="ORF">MES4922_10246</name>
</gene>
<name>A0ABN8J8Y4_9HYPH</name>
<organism evidence="1 2">
    <name type="scientific">Mesorhizobium ventifaucium</name>
    <dbReference type="NCBI Taxonomy" id="666020"/>
    <lineage>
        <taxon>Bacteria</taxon>
        <taxon>Pseudomonadati</taxon>
        <taxon>Pseudomonadota</taxon>
        <taxon>Alphaproteobacteria</taxon>
        <taxon>Hyphomicrobiales</taxon>
        <taxon>Phyllobacteriaceae</taxon>
        <taxon>Mesorhizobium</taxon>
    </lineage>
</organism>
<evidence type="ECO:0000313" key="2">
    <source>
        <dbReference type="Proteomes" id="UP001152604"/>
    </source>
</evidence>
<evidence type="ECO:0000313" key="1">
    <source>
        <dbReference type="EMBL" id="CAH2394333.1"/>
    </source>
</evidence>
<proteinExistence type="predicted"/>
<sequence>MMAFRCLPFLSQIAHRRQQGVGQDFEKNMVLRIESPAPPIKVNGWLRGKPLTNLSTRQGVPY</sequence>
<keyword evidence="2" id="KW-1185">Reference proteome</keyword>
<dbReference type="Proteomes" id="UP001152604">
    <property type="component" value="Unassembled WGS sequence"/>
</dbReference>
<reference evidence="1" key="1">
    <citation type="submission" date="2022-03" db="EMBL/GenBank/DDBJ databases">
        <authorList>
            <person name="Brunel B."/>
        </authorList>
    </citation>
    <scope>NUCLEOTIDE SEQUENCE</scope>
    <source>
        <strain evidence="1">STM4922sample</strain>
    </source>
</reference>
<protein>
    <submittedName>
        <fullName evidence="1">Uncharacterized protein</fullName>
    </submittedName>
</protein>
<comment type="caution">
    <text evidence="1">The sequence shown here is derived from an EMBL/GenBank/DDBJ whole genome shotgun (WGS) entry which is preliminary data.</text>
</comment>
<accession>A0ABN8J8Y4</accession>